<dbReference type="RefSeq" id="WP_124735736.1">
    <property type="nucleotide sequence ID" value="NZ_WSSB01000015.1"/>
</dbReference>
<keyword evidence="1" id="KW-0808">Transferase</keyword>
<dbReference type="SUPFAM" id="SSF51161">
    <property type="entry name" value="Trimeric LpxA-like enzymes"/>
    <property type="match status" value="1"/>
</dbReference>
<dbReference type="PANTHER" id="PTHR23416">
    <property type="entry name" value="SIALIC ACID SYNTHASE-RELATED"/>
    <property type="match status" value="1"/>
</dbReference>
<dbReference type="AlphaFoldDB" id="A0A845BRQ1"/>
<comment type="caution">
    <text evidence="1">The sequence shown here is derived from an EMBL/GenBank/DDBJ whole genome shotgun (WGS) entry which is preliminary data.</text>
</comment>
<keyword evidence="1" id="KW-0012">Acyltransferase</keyword>
<dbReference type="Gene3D" id="2.160.10.10">
    <property type="entry name" value="Hexapeptide repeat proteins"/>
    <property type="match status" value="1"/>
</dbReference>
<proteinExistence type="predicted"/>
<organism evidence="1 2">
    <name type="scientific">Craterilacuibacter sinensis</name>
    <dbReference type="NCBI Taxonomy" id="2686017"/>
    <lineage>
        <taxon>Bacteria</taxon>
        <taxon>Pseudomonadati</taxon>
        <taxon>Pseudomonadota</taxon>
        <taxon>Betaproteobacteria</taxon>
        <taxon>Neisseriales</taxon>
        <taxon>Neisseriaceae</taxon>
        <taxon>Craterilacuibacter</taxon>
    </lineage>
</organism>
<dbReference type="InterPro" id="IPR051159">
    <property type="entry name" value="Hexapeptide_acetyltransf"/>
</dbReference>
<dbReference type="Proteomes" id="UP000467214">
    <property type="component" value="Unassembled WGS sequence"/>
</dbReference>
<keyword evidence="2" id="KW-1185">Reference proteome</keyword>
<dbReference type="CDD" id="cd04647">
    <property type="entry name" value="LbH_MAT_like"/>
    <property type="match status" value="1"/>
</dbReference>
<sequence>MRLWDSLRFRLSGLIGPRMVLGLTRSDGVRLRRVRISNMTRIEHAHKLQLEDNVFIGHFNMIDASGGLYIGEGCQITNYVSLLTHSSHDTVRLYGAAYLDHQNHVGYLKKPSVIGDYSFIGPHTLLMPGVRLGKGTLVSAYSRVDAGEYPDFAILAGNPAQIVGDTRKRDAVFLASHPELQPLYKAWADEN</sequence>
<dbReference type="EMBL" id="WSSB01000015">
    <property type="protein sequence ID" value="MXR38080.1"/>
    <property type="molecule type" value="Genomic_DNA"/>
</dbReference>
<protein>
    <submittedName>
        <fullName evidence="1">Acyltransferase</fullName>
    </submittedName>
</protein>
<dbReference type="PANTHER" id="PTHR23416:SF78">
    <property type="entry name" value="LIPOPOLYSACCHARIDE BIOSYNTHESIS O-ACETYL TRANSFERASE WBBJ-RELATED"/>
    <property type="match status" value="1"/>
</dbReference>
<accession>A0A845BRQ1</accession>
<reference evidence="1 2" key="1">
    <citation type="submission" date="2019-12" db="EMBL/GenBank/DDBJ databases">
        <title>Neisseriaceae gen. nov. sp. Genome sequencing and assembly.</title>
        <authorList>
            <person name="Liu Z."/>
            <person name="Li A."/>
        </authorList>
    </citation>
    <scope>NUCLEOTIDE SEQUENCE [LARGE SCALE GENOMIC DNA]</scope>
    <source>
        <strain evidence="1 2">B2N2-7</strain>
    </source>
</reference>
<evidence type="ECO:0000313" key="2">
    <source>
        <dbReference type="Proteomes" id="UP000467214"/>
    </source>
</evidence>
<evidence type="ECO:0000313" key="1">
    <source>
        <dbReference type="EMBL" id="MXR38080.1"/>
    </source>
</evidence>
<dbReference type="GO" id="GO:0016746">
    <property type="term" value="F:acyltransferase activity"/>
    <property type="evidence" value="ECO:0007669"/>
    <property type="project" value="UniProtKB-KW"/>
</dbReference>
<name>A0A845BRQ1_9NEIS</name>
<gene>
    <name evidence="1" type="ORF">GQF02_13970</name>
</gene>
<dbReference type="InterPro" id="IPR011004">
    <property type="entry name" value="Trimer_LpxA-like_sf"/>
</dbReference>